<sequence length="67" mass="7782">MHFRKEYDPAQLKLAQVIMLLKLGKPTEDITSYRPISLLLSLSKLLEKLLLERLKPIIEANNVMPEH</sequence>
<name>A0AAV0VZC2_9HEMI</name>
<reference evidence="1 2" key="1">
    <citation type="submission" date="2023-01" db="EMBL/GenBank/DDBJ databases">
        <authorList>
            <person name="Whitehead M."/>
        </authorList>
    </citation>
    <scope>NUCLEOTIDE SEQUENCE [LARGE SCALE GENOMIC DNA]</scope>
</reference>
<evidence type="ECO:0000313" key="2">
    <source>
        <dbReference type="Proteomes" id="UP001160148"/>
    </source>
</evidence>
<organism evidence="1 2">
    <name type="scientific">Macrosiphum euphorbiae</name>
    <name type="common">potato aphid</name>
    <dbReference type="NCBI Taxonomy" id="13131"/>
    <lineage>
        <taxon>Eukaryota</taxon>
        <taxon>Metazoa</taxon>
        <taxon>Ecdysozoa</taxon>
        <taxon>Arthropoda</taxon>
        <taxon>Hexapoda</taxon>
        <taxon>Insecta</taxon>
        <taxon>Pterygota</taxon>
        <taxon>Neoptera</taxon>
        <taxon>Paraneoptera</taxon>
        <taxon>Hemiptera</taxon>
        <taxon>Sternorrhyncha</taxon>
        <taxon>Aphidomorpha</taxon>
        <taxon>Aphidoidea</taxon>
        <taxon>Aphididae</taxon>
        <taxon>Macrosiphini</taxon>
        <taxon>Macrosiphum</taxon>
    </lineage>
</organism>
<evidence type="ECO:0000313" key="1">
    <source>
        <dbReference type="EMBL" id="CAI6348945.1"/>
    </source>
</evidence>
<dbReference type="EMBL" id="CARXXK010000001">
    <property type="protein sequence ID" value="CAI6348945.1"/>
    <property type="molecule type" value="Genomic_DNA"/>
</dbReference>
<comment type="caution">
    <text evidence="1">The sequence shown here is derived from an EMBL/GenBank/DDBJ whole genome shotgun (WGS) entry which is preliminary data.</text>
</comment>
<protein>
    <recommendedName>
        <fullName evidence="3">Reverse transcriptase</fullName>
    </recommendedName>
</protein>
<gene>
    <name evidence="1" type="ORF">MEUPH1_LOCUS5567</name>
</gene>
<accession>A0AAV0VZC2</accession>
<proteinExistence type="predicted"/>
<keyword evidence="2" id="KW-1185">Reference proteome</keyword>
<dbReference type="AlphaFoldDB" id="A0AAV0VZC2"/>
<evidence type="ECO:0008006" key="3">
    <source>
        <dbReference type="Google" id="ProtNLM"/>
    </source>
</evidence>
<dbReference type="Proteomes" id="UP001160148">
    <property type="component" value="Unassembled WGS sequence"/>
</dbReference>